<comment type="caution">
    <text evidence="1">The sequence shown here is derived from an EMBL/GenBank/DDBJ whole genome shotgun (WGS) entry which is preliminary data.</text>
</comment>
<dbReference type="EMBL" id="RHHS01000013">
    <property type="protein sequence ID" value="RNB59413.1"/>
    <property type="molecule type" value="Genomic_DNA"/>
</dbReference>
<organism evidence="1 2">
    <name type="scientific">Brevibacillus gelatini</name>
    <dbReference type="NCBI Taxonomy" id="1655277"/>
    <lineage>
        <taxon>Bacteria</taxon>
        <taxon>Bacillati</taxon>
        <taxon>Bacillota</taxon>
        <taxon>Bacilli</taxon>
        <taxon>Bacillales</taxon>
        <taxon>Paenibacillaceae</taxon>
        <taxon>Brevibacillus</taxon>
    </lineage>
</organism>
<dbReference type="RefSeq" id="WP_122903580.1">
    <property type="nucleotide sequence ID" value="NZ_RHHS01000013.1"/>
</dbReference>
<evidence type="ECO:0000313" key="1">
    <source>
        <dbReference type="EMBL" id="RNB59413.1"/>
    </source>
</evidence>
<protein>
    <submittedName>
        <fullName evidence="1">Uncharacterized protein</fullName>
    </submittedName>
</protein>
<dbReference type="OrthoDB" id="9945698at2"/>
<dbReference type="Proteomes" id="UP000268829">
    <property type="component" value="Unassembled WGS sequence"/>
</dbReference>
<gene>
    <name evidence="1" type="ORF">EDM57_04530</name>
</gene>
<evidence type="ECO:0000313" key="2">
    <source>
        <dbReference type="Proteomes" id="UP000268829"/>
    </source>
</evidence>
<proteinExistence type="predicted"/>
<keyword evidence="2" id="KW-1185">Reference proteome</keyword>
<reference evidence="1 2" key="1">
    <citation type="submission" date="2018-10" db="EMBL/GenBank/DDBJ databases">
        <title>Phylogenomics of Brevibacillus.</title>
        <authorList>
            <person name="Dunlap C."/>
        </authorList>
    </citation>
    <scope>NUCLEOTIDE SEQUENCE [LARGE SCALE GENOMIC DNA]</scope>
    <source>
        <strain evidence="1 2">DSM 100115</strain>
    </source>
</reference>
<accession>A0A3M8B7W7</accession>
<name>A0A3M8B7W7_9BACL</name>
<sequence>MMKAIQRAGVEIPEGWTKSKDNFIVKYDEGRVLTVQFYDWDDEKEFGEEFEVNYDDVHCWA</sequence>
<dbReference type="AlphaFoldDB" id="A0A3M8B7W7"/>